<dbReference type="GO" id="GO:0046872">
    <property type="term" value="F:metal ion binding"/>
    <property type="evidence" value="ECO:0007669"/>
    <property type="project" value="UniProtKB-KW"/>
</dbReference>
<dbReference type="OrthoDB" id="1431247at2759"/>
<reference evidence="10 11" key="1">
    <citation type="journal article" date="2018" name="Gigascience">
        <title>Genomes of trombidid mites reveal novel predicted allergens and laterally-transferred genes associated with secondary metabolism.</title>
        <authorList>
            <person name="Dong X."/>
            <person name="Chaisiri K."/>
            <person name="Xia D."/>
            <person name="Armstrong S.D."/>
            <person name="Fang Y."/>
            <person name="Donnelly M.J."/>
            <person name="Kadowaki T."/>
            <person name="McGarry J.W."/>
            <person name="Darby A.C."/>
            <person name="Makepeace B.L."/>
        </authorList>
    </citation>
    <scope>NUCLEOTIDE SEQUENCE [LARGE SCALE GENOMIC DNA]</scope>
    <source>
        <strain evidence="10">UoL-WK</strain>
    </source>
</reference>
<dbReference type="Pfam" id="PF00525">
    <property type="entry name" value="Crystallin"/>
    <property type="match status" value="1"/>
</dbReference>
<accession>A0A3S3R2K1</accession>
<feature type="binding site" evidence="6">
    <location>
        <position position="114"/>
    </location>
    <ligand>
        <name>Zn(2+)</name>
        <dbReference type="ChEBI" id="CHEBI:29105"/>
        <label>1</label>
    </ligand>
</feature>
<protein>
    <submittedName>
        <fullName evidence="10">Protein lethal(2)essential for life-like protein</fullName>
    </submittedName>
</protein>
<feature type="domain" description="SHSP" evidence="9">
    <location>
        <begin position="65"/>
        <end position="177"/>
    </location>
</feature>
<feature type="binding site" evidence="6">
    <location>
        <position position="116"/>
    </location>
    <ligand>
        <name>Zn(2+)</name>
        <dbReference type="ChEBI" id="CHEBI:29105"/>
        <label>1</label>
    </ligand>
</feature>
<gene>
    <name evidence="10" type="ORF">B4U79_15999</name>
</gene>
<keyword evidence="2 6" id="KW-0479">Metal-binding</keyword>
<keyword evidence="1" id="KW-0273">Eye lens protein</keyword>
<evidence type="ECO:0000256" key="5">
    <source>
        <dbReference type="PIRNR" id="PIRNR036514"/>
    </source>
</evidence>
<dbReference type="CDD" id="cd06526">
    <property type="entry name" value="metazoan_ACD"/>
    <property type="match status" value="1"/>
</dbReference>
<dbReference type="GO" id="GO:0009408">
    <property type="term" value="P:response to heat"/>
    <property type="evidence" value="ECO:0007669"/>
    <property type="project" value="UniProtKB-ARBA"/>
</dbReference>
<dbReference type="InterPro" id="IPR002068">
    <property type="entry name" value="A-crystallin/Hsp20_dom"/>
</dbReference>
<dbReference type="GO" id="GO:0005634">
    <property type="term" value="C:nucleus"/>
    <property type="evidence" value="ECO:0007669"/>
    <property type="project" value="TreeGrafter"/>
</dbReference>
<evidence type="ECO:0000313" key="10">
    <source>
        <dbReference type="EMBL" id="RWS17501.1"/>
    </source>
</evidence>
<dbReference type="GO" id="GO:0042026">
    <property type="term" value="P:protein refolding"/>
    <property type="evidence" value="ECO:0007669"/>
    <property type="project" value="TreeGrafter"/>
</dbReference>
<dbReference type="SUPFAM" id="SSF49764">
    <property type="entry name" value="HSP20-like chaperones"/>
    <property type="match status" value="1"/>
</dbReference>
<organism evidence="10 11">
    <name type="scientific">Dinothrombium tinctorium</name>
    <dbReference type="NCBI Taxonomy" id="1965070"/>
    <lineage>
        <taxon>Eukaryota</taxon>
        <taxon>Metazoa</taxon>
        <taxon>Ecdysozoa</taxon>
        <taxon>Arthropoda</taxon>
        <taxon>Chelicerata</taxon>
        <taxon>Arachnida</taxon>
        <taxon>Acari</taxon>
        <taxon>Acariformes</taxon>
        <taxon>Trombidiformes</taxon>
        <taxon>Prostigmata</taxon>
        <taxon>Anystina</taxon>
        <taxon>Parasitengona</taxon>
        <taxon>Trombidioidea</taxon>
        <taxon>Trombidiidae</taxon>
        <taxon>Dinothrombium</taxon>
    </lineage>
</organism>
<keyword evidence="4" id="KW-0346">Stress response</keyword>
<keyword evidence="11" id="KW-1185">Reference proteome</keyword>
<dbReference type="GO" id="GO:0051082">
    <property type="term" value="F:unfolded protein binding"/>
    <property type="evidence" value="ECO:0007669"/>
    <property type="project" value="TreeGrafter"/>
</dbReference>
<dbReference type="Gene3D" id="2.60.40.790">
    <property type="match status" value="1"/>
</dbReference>
<comment type="caution">
    <text evidence="10">The sequence shown here is derived from an EMBL/GenBank/DDBJ whole genome shotgun (WGS) entry which is preliminary data.</text>
</comment>
<dbReference type="InterPro" id="IPR001436">
    <property type="entry name" value="Alpha-crystallin/sHSP_animal"/>
</dbReference>
<evidence type="ECO:0000256" key="8">
    <source>
        <dbReference type="RuleBase" id="RU003616"/>
    </source>
</evidence>
<dbReference type="PROSITE" id="PS01031">
    <property type="entry name" value="SHSP"/>
    <property type="match status" value="1"/>
</dbReference>
<evidence type="ECO:0000256" key="6">
    <source>
        <dbReference type="PIRSR" id="PIRSR036514-1"/>
    </source>
</evidence>
<dbReference type="EMBL" id="NCKU01000066">
    <property type="protein sequence ID" value="RWS17501.1"/>
    <property type="molecule type" value="Genomic_DNA"/>
</dbReference>
<dbReference type="AlphaFoldDB" id="A0A3S3R2K1"/>
<dbReference type="STRING" id="1965070.A0A3S3R2K1"/>
<evidence type="ECO:0000256" key="2">
    <source>
        <dbReference type="ARBA" id="ARBA00022723"/>
    </source>
</evidence>
<dbReference type="Pfam" id="PF00011">
    <property type="entry name" value="HSP20"/>
    <property type="match status" value="1"/>
</dbReference>
<dbReference type="InterPro" id="IPR003090">
    <property type="entry name" value="Alpha-crystallin_N"/>
</dbReference>
<comment type="similarity">
    <text evidence="5 7 8">Belongs to the small heat shock protein (HSP20) family.</text>
</comment>
<dbReference type="Proteomes" id="UP000285301">
    <property type="component" value="Unassembled WGS sequence"/>
</dbReference>
<name>A0A3S3R2K1_9ACAR</name>
<proteinExistence type="inferred from homology"/>
<feature type="binding site" evidence="6">
    <location>
        <position position="121"/>
    </location>
    <ligand>
        <name>Zn(2+)</name>
        <dbReference type="ChEBI" id="CHEBI:29105"/>
        <label>1</label>
    </ligand>
</feature>
<dbReference type="PANTHER" id="PTHR45640:SF13">
    <property type="entry name" value="HEAT SHOCK PROTEIN 22-RELATED"/>
    <property type="match status" value="1"/>
</dbReference>
<evidence type="ECO:0000256" key="1">
    <source>
        <dbReference type="ARBA" id="ARBA00022613"/>
    </source>
</evidence>
<keyword evidence="3 6" id="KW-0862">Zinc</keyword>
<dbReference type="PRINTS" id="PR00299">
    <property type="entry name" value="ACRYSTALLIN"/>
</dbReference>
<dbReference type="InterPro" id="IPR055269">
    <property type="entry name" value="Alpha-crystallin/HSP_16"/>
</dbReference>
<dbReference type="GO" id="GO:0005212">
    <property type="term" value="F:structural constituent of eye lens"/>
    <property type="evidence" value="ECO:0007669"/>
    <property type="project" value="UniProtKB-KW"/>
</dbReference>
<dbReference type="PANTHER" id="PTHR45640">
    <property type="entry name" value="HEAT SHOCK PROTEIN HSP-12.2-RELATED"/>
    <property type="match status" value="1"/>
</dbReference>
<dbReference type="PIRSF" id="PIRSF036514">
    <property type="entry name" value="Sm_HSP_B1"/>
    <property type="match status" value="1"/>
</dbReference>
<evidence type="ECO:0000256" key="4">
    <source>
        <dbReference type="ARBA" id="ARBA00023016"/>
    </source>
</evidence>
<evidence type="ECO:0000259" key="9">
    <source>
        <dbReference type="PROSITE" id="PS01031"/>
    </source>
</evidence>
<evidence type="ECO:0000313" key="11">
    <source>
        <dbReference type="Proteomes" id="UP000285301"/>
    </source>
</evidence>
<dbReference type="InterPro" id="IPR008978">
    <property type="entry name" value="HSP20-like_chaperone"/>
</dbReference>
<sequence>MALLRSGLFPVLRPTTDYWDLFDFPERLFDQHFGLGIADDELFPASFYSPHPRAHRHLMRHLANEANKALSTGISEVKNEKDQFRVQLDVSHFKPEELKVKTVDGNSIVIEGKHEEQKDEHGFISRQFTRRYMLPRDIEHEKIVSSLTPDGMLVITAPKKVTEPVEANVKNIPIEVGKEQTKAVDNK</sequence>
<dbReference type="GO" id="GO:0005737">
    <property type="term" value="C:cytoplasm"/>
    <property type="evidence" value="ECO:0007669"/>
    <property type="project" value="TreeGrafter"/>
</dbReference>
<evidence type="ECO:0000256" key="7">
    <source>
        <dbReference type="PROSITE-ProRule" id="PRU00285"/>
    </source>
</evidence>
<evidence type="ECO:0000256" key="3">
    <source>
        <dbReference type="ARBA" id="ARBA00022833"/>
    </source>
</evidence>